<evidence type="ECO:0000259" key="13">
    <source>
        <dbReference type="PROSITE" id="PS50011"/>
    </source>
</evidence>
<dbReference type="PANTHER" id="PTHR45832">
    <property type="entry name" value="SERINE/THREONINE-PROTEIN KINASE SAMKA-RELATED-RELATED"/>
    <property type="match status" value="1"/>
</dbReference>
<comment type="catalytic activity">
    <reaction evidence="9">
        <text>L-threonyl-[protein] + ATP = O-phospho-L-threonyl-[protein] + ADP + H(+)</text>
        <dbReference type="Rhea" id="RHEA:46608"/>
        <dbReference type="Rhea" id="RHEA-COMP:11060"/>
        <dbReference type="Rhea" id="RHEA-COMP:11605"/>
        <dbReference type="ChEBI" id="CHEBI:15378"/>
        <dbReference type="ChEBI" id="CHEBI:30013"/>
        <dbReference type="ChEBI" id="CHEBI:30616"/>
        <dbReference type="ChEBI" id="CHEBI:61977"/>
        <dbReference type="ChEBI" id="CHEBI:456216"/>
        <dbReference type="EC" id="2.7.11.1"/>
    </reaction>
</comment>
<evidence type="ECO:0000256" key="3">
    <source>
        <dbReference type="ARBA" id="ARBA00012513"/>
    </source>
</evidence>
<dbReference type="GO" id="GO:0106310">
    <property type="term" value="F:protein serine kinase activity"/>
    <property type="evidence" value="ECO:0007669"/>
    <property type="project" value="RHEA"/>
</dbReference>
<dbReference type="Gene3D" id="3.90.810.10">
    <property type="entry name" value="CRIB domain"/>
    <property type="match status" value="1"/>
</dbReference>
<dbReference type="OrthoDB" id="1022360at2759"/>
<evidence type="ECO:0000256" key="1">
    <source>
        <dbReference type="ARBA" id="ARBA00001946"/>
    </source>
</evidence>
<dbReference type="SMART" id="SM00220">
    <property type="entry name" value="S_TKc"/>
    <property type="match status" value="1"/>
</dbReference>
<dbReference type="InterPro" id="IPR036936">
    <property type="entry name" value="CRIB_dom_sf"/>
</dbReference>
<dbReference type="PROSITE" id="PS50108">
    <property type="entry name" value="CRIB"/>
    <property type="match status" value="1"/>
</dbReference>
<evidence type="ECO:0000259" key="14">
    <source>
        <dbReference type="PROSITE" id="PS50108"/>
    </source>
</evidence>
<evidence type="ECO:0000256" key="5">
    <source>
        <dbReference type="ARBA" id="ARBA00022723"/>
    </source>
</evidence>
<dbReference type="PROSITE" id="PS00107">
    <property type="entry name" value="PROTEIN_KINASE_ATP"/>
    <property type="match status" value="1"/>
</dbReference>
<dbReference type="PANTHER" id="PTHR45832:SF22">
    <property type="entry name" value="SERINE_THREONINE-PROTEIN KINASE SAMKA-RELATED"/>
    <property type="match status" value="1"/>
</dbReference>
<organism evidence="15 16">
    <name type="scientific">Onchocerca flexuosa</name>
    <dbReference type="NCBI Taxonomy" id="387005"/>
    <lineage>
        <taxon>Eukaryota</taxon>
        <taxon>Metazoa</taxon>
        <taxon>Ecdysozoa</taxon>
        <taxon>Nematoda</taxon>
        <taxon>Chromadorea</taxon>
        <taxon>Rhabditida</taxon>
        <taxon>Spirurina</taxon>
        <taxon>Spiruromorpha</taxon>
        <taxon>Filarioidea</taxon>
        <taxon>Onchocercidae</taxon>
        <taxon>Onchocerca</taxon>
    </lineage>
</organism>
<protein>
    <recommendedName>
        <fullName evidence="3">non-specific serine/threonine protein kinase</fullName>
        <ecNumber evidence="3">2.7.11.1</ecNumber>
    </recommendedName>
</protein>
<evidence type="ECO:0000256" key="6">
    <source>
        <dbReference type="ARBA" id="ARBA00022741"/>
    </source>
</evidence>
<dbReference type="Pfam" id="PF00069">
    <property type="entry name" value="Pkinase"/>
    <property type="match status" value="1"/>
</dbReference>
<comment type="cofactor">
    <cofactor evidence="1">
        <name>Mg(2+)</name>
        <dbReference type="ChEBI" id="CHEBI:18420"/>
    </cofactor>
</comment>
<evidence type="ECO:0000256" key="2">
    <source>
        <dbReference type="ARBA" id="ARBA00008874"/>
    </source>
</evidence>
<keyword evidence="4" id="KW-0808">Transferase</keyword>
<dbReference type="InterPro" id="IPR011009">
    <property type="entry name" value="Kinase-like_dom_sf"/>
</dbReference>
<dbReference type="EMBL" id="KZ269985">
    <property type="protein sequence ID" value="OZC10610.1"/>
    <property type="molecule type" value="Genomic_DNA"/>
</dbReference>
<dbReference type="Pfam" id="PF00786">
    <property type="entry name" value="PBD"/>
    <property type="match status" value="1"/>
</dbReference>
<feature type="domain" description="CRIB" evidence="14">
    <location>
        <begin position="42"/>
        <end position="55"/>
    </location>
</feature>
<keyword evidence="6 11" id="KW-0547">Nucleotide-binding</keyword>
<feature type="region of interest" description="Disordered" evidence="12">
    <location>
        <begin position="269"/>
        <end position="292"/>
    </location>
</feature>
<keyword evidence="7 11" id="KW-0067">ATP-binding</keyword>
<dbReference type="SMART" id="SM00285">
    <property type="entry name" value="PBD"/>
    <property type="match status" value="1"/>
</dbReference>
<dbReference type="Proteomes" id="UP000242913">
    <property type="component" value="Unassembled WGS sequence"/>
</dbReference>
<keyword evidence="5" id="KW-0479">Metal-binding</keyword>
<dbReference type="InterPro" id="IPR017441">
    <property type="entry name" value="Protein_kinase_ATP_BS"/>
</dbReference>
<keyword evidence="15" id="KW-0418">Kinase</keyword>
<evidence type="ECO:0000256" key="4">
    <source>
        <dbReference type="ARBA" id="ARBA00022679"/>
    </source>
</evidence>
<evidence type="ECO:0000256" key="9">
    <source>
        <dbReference type="ARBA" id="ARBA00047899"/>
    </source>
</evidence>
<dbReference type="InterPro" id="IPR051931">
    <property type="entry name" value="PAK3-like"/>
</dbReference>
<reference evidence="15 16" key="1">
    <citation type="submission" date="2015-12" db="EMBL/GenBank/DDBJ databases">
        <title>Draft genome of the nematode, Onchocerca flexuosa.</title>
        <authorList>
            <person name="Mitreva M."/>
        </authorList>
    </citation>
    <scope>NUCLEOTIDE SEQUENCE [LARGE SCALE GENOMIC DNA]</scope>
    <source>
        <strain evidence="15">Red Deer</strain>
    </source>
</reference>
<feature type="compositionally biased region" description="Polar residues" evidence="12">
    <location>
        <begin position="269"/>
        <end position="287"/>
    </location>
</feature>
<dbReference type="FunFam" id="3.30.200.20:FF:000705">
    <property type="entry name" value="Non-specific serine/threonine protein kinase"/>
    <property type="match status" value="1"/>
</dbReference>
<dbReference type="InterPro" id="IPR000719">
    <property type="entry name" value="Prot_kinase_dom"/>
</dbReference>
<dbReference type="InterPro" id="IPR008271">
    <property type="entry name" value="Ser/Thr_kinase_AS"/>
</dbReference>
<dbReference type="Gene3D" id="1.10.510.10">
    <property type="entry name" value="Transferase(Phosphotransferase) domain 1"/>
    <property type="match status" value="1"/>
</dbReference>
<dbReference type="FunFam" id="1.10.510.10:FF:000768">
    <property type="entry name" value="Non-specific serine/threonine protein kinase"/>
    <property type="match status" value="1"/>
</dbReference>
<evidence type="ECO:0000313" key="15">
    <source>
        <dbReference type="EMBL" id="OZC10610.1"/>
    </source>
</evidence>
<name>A0A238C0S2_9BILA</name>
<evidence type="ECO:0000313" key="16">
    <source>
        <dbReference type="Proteomes" id="UP000242913"/>
    </source>
</evidence>
<keyword evidence="8" id="KW-0460">Magnesium</keyword>
<dbReference type="EC" id="2.7.11.1" evidence="3"/>
<feature type="binding site" evidence="11">
    <location>
        <position position="426"/>
    </location>
    <ligand>
        <name>ATP</name>
        <dbReference type="ChEBI" id="CHEBI:30616"/>
    </ligand>
</feature>
<dbReference type="Gene3D" id="3.30.200.20">
    <property type="entry name" value="Phosphorylase Kinase, domain 1"/>
    <property type="match status" value="1"/>
</dbReference>
<sequence>MSTPREKDKSKVRLRSILGRFFNSNNNEVNSSSSYYSGPGEISSPYNTVHRIHVGYDGKKFTGLPQPWMDTLLRDISEADQKKNPSAVVSALKFYAKTVMAQEADKQKFMITNSQLPFDDENEEESTAPIQLVAKTDDMGNIKESRDMESYNSAEMYTTMPAIATSENAIGIPPVIPPRHSQHPVAPPLPPSRISNSATITNEGNVEVAANEVFTKSTVKTSARKTPPPLPPKPAVCNHSWSVISYDNADKKKIYHQNHLKPSCSLSEQLTAEQDGRNSLGSESSSKVSDDLDSTMAVELNTANELVLATTHCSENVVLEGKTTNTSTGIDIDGKEAANGICDNVQVRKRVQTNDKGMDEAANKSQRQKLSDQEILEELKQIVNEGNPTDRYDLLQKIGIGASGQVYTARDKVTGEVVAVKRMAFKSQPKKELLLTEIKVMQKYKHEAIRLQNLVNYIDSFLVDADDLWVVMDYLEGGNLTDVVVKTELDEGQIAAILRDHSIIHRDIKSDNVLLGMQGAVKLTDFGFCAQIQPGSKRATMVGTPYWMAPEIVNKVKYNYKVDIWSLGIMALEMLDGEPPYLYETPIKAIYLIAQNGKPEVKKKNSLSPEFNDFLDRCLCVKQEERADAEELLRHPFIQMAKPLSSLIAYIRAVKELKQQQR</sequence>
<comment type="catalytic activity">
    <reaction evidence="10">
        <text>L-seryl-[protein] + ATP = O-phospho-L-seryl-[protein] + ADP + H(+)</text>
        <dbReference type="Rhea" id="RHEA:17989"/>
        <dbReference type="Rhea" id="RHEA-COMP:9863"/>
        <dbReference type="Rhea" id="RHEA-COMP:11604"/>
        <dbReference type="ChEBI" id="CHEBI:15378"/>
        <dbReference type="ChEBI" id="CHEBI:29999"/>
        <dbReference type="ChEBI" id="CHEBI:30616"/>
        <dbReference type="ChEBI" id="CHEBI:83421"/>
        <dbReference type="ChEBI" id="CHEBI:456216"/>
        <dbReference type="EC" id="2.7.11.1"/>
    </reaction>
</comment>
<dbReference type="PROSITE" id="PS00108">
    <property type="entry name" value="PROTEIN_KINASE_ST"/>
    <property type="match status" value="1"/>
</dbReference>
<dbReference type="InterPro" id="IPR000095">
    <property type="entry name" value="CRIB_dom"/>
</dbReference>
<evidence type="ECO:0000256" key="11">
    <source>
        <dbReference type="PROSITE-ProRule" id="PRU10141"/>
    </source>
</evidence>
<dbReference type="SUPFAM" id="SSF56112">
    <property type="entry name" value="Protein kinase-like (PK-like)"/>
    <property type="match status" value="1"/>
</dbReference>
<dbReference type="GO" id="GO:0046872">
    <property type="term" value="F:metal ion binding"/>
    <property type="evidence" value="ECO:0007669"/>
    <property type="project" value="UniProtKB-KW"/>
</dbReference>
<dbReference type="GO" id="GO:0004674">
    <property type="term" value="F:protein serine/threonine kinase activity"/>
    <property type="evidence" value="ECO:0007669"/>
    <property type="project" value="UniProtKB-EC"/>
</dbReference>
<gene>
    <name evidence="15" type="ORF">X798_02359</name>
</gene>
<proteinExistence type="inferred from homology"/>
<feature type="domain" description="Protein kinase" evidence="13">
    <location>
        <begin position="392"/>
        <end position="638"/>
    </location>
</feature>
<dbReference type="AlphaFoldDB" id="A0A238C0S2"/>
<evidence type="ECO:0000256" key="10">
    <source>
        <dbReference type="ARBA" id="ARBA00048679"/>
    </source>
</evidence>
<keyword evidence="16" id="KW-1185">Reference proteome</keyword>
<dbReference type="PROSITE" id="PS50011">
    <property type="entry name" value="PROTEIN_KINASE_DOM"/>
    <property type="match status" value="1"/>
</dbReference>
<evidence type="ECO:0000256" key="7">
    <source>
        <dbReference type="ARBA" id="ARBA00022840"/>
    </source>
</evidence>
<dbReference type="GO" id="GO:0005524">
    <property type="term" value="F:ATP binding"/>
    <property type="evidence" value="ECO:0007669"/>
    <property type="project" value="UniProtKB-UniRule"/>
</dbReference>
<comment type="similarity">
    <text evidence="2">Belongs to the protein kinase superfamily. STE Ser/Thr protein kinase family. STE20 subfamily.</text>
</comment>
<accession>A0A238C0S2</accession>
<evidence type="ECO:0000256" key="8">
    <source>
        <dbReference type="ARBA" id="ARBA00022842"/>
    </source>
</evidence>
<evidence type="ECO:0000256" key="12">
    <source>
        <dbReference type="SAM" id="MobiDB-lite"/>
    </source>
</evidence>